<dbReference type="SMART" id="SM00387">
    <property type="entry name" value="HATPase_c"/>
    <property type="match status" value="1"/>
</dbReference>
<dbReference type="Gene3D" id="3.30.565.10">
    <property type="entry name" value="Histidine kinase-like ATPase, C-terminal domain"/>
    <property type="match status" value="1"/>
</dbReference>
<dbReference type="CDD" id="cd00082">
    <property type="entry name" value="HisKA"/>
    <property type="match status" value="1"/>
</dbReference>
<sequence>MQNETKITAKDLCPNRKITTDEIVFSARDLKFTRPDGKDIYLNLTSSQIDNASSTGIGCICVFQDATRERELEEMKLDFVSMAAHELRTPLTSVRGYLSLLKEELAPSLKPDQMSFIEKAFVSATQLTALIENLLNISNIERGSLKLEVEKSSWRNILENNVKNHLDFAHERNIKLSMRVAKKLPEIYVDRFRISEVLSNLINNAITYTSPGGSVEISVETKDNALVTHVKDTGNGIPEEALPKIFTKFFRVSGPLEQGSKGTGLGLYIAKSIVDMHKGAIWVESKVNVGSTFSFSLPINPKVETDQIIREKIKPSA</sequence>
<dbReference type="AlphaFoldDB" id="A0A1G1WDR3"/>
<evidence type="ECO:0000256" key="3">
    <source>
        <dbReference type="ARBA" id="ARBA00022553"/>
    </source>
</evidence>
<dbReference type="Pfam" id="PF00512">
    <property type="entry name" value="HisKA"/>
    <property type="match status" value="1"/>
</dbReference>
<dbReference type="EMBL" id="MHCR01000015">
    <property type="protein sequence ID" value="OGY25427.1"/>
    <property type="molecule type" value="Genomic_DNA"/>
</dbReference>
<dbReference type="Pfam" id="PF02518">
    <property type="entry name" value="HATPase_c"/>
    <property type="match status" value="1"/>
</dbReference>
<dbReference type="PANTHER" id="PTHR43711">
    <property type="entry name" value="TWO-COMPONENT HISTIDINE KINASE"/>
    <property type="match status" value="1"/>
</dbReference>
<feature type="domain" description="Histidine kinase" evidence="7">
    <location>
        <begin position="82"/>
        <end position="301"/>
    </location>
</feature>
<keyword evidence="4" id="KW-0808">Transferase</keyword>
<dbReference type="InterPro" id="IPR004358">
    <property type="entry name" value="Sig_transdc_His_kin-like_C"/>
</dbReference>
<evidence type="ECO:0000256" key="1">
    <source>
        <dbReference type="ARBA" id="ARBA00000085"/>
    </source>
</evidence>
<evidence type="ECO:0000313" key="9">
    <source>
        <dbReference type="Proteomes" id="UP000178162"/>
    </source>
</evidence>
<evidence type="ECO:0000256" key="4">
    <source>
        <dbReference type="ARBA" id="ARBA00022679"/>
    </source>
</evidence>
<dbReference type="PANTHER" id="PTHR43711:SF1">
    <property type="entry name" value="HISTIDINE KINASE 1"/>
    <property type="match status" value="1"/>
</dbReference>
<evidence type="ECO:0000313" key="8">
    <source>
        <dbReference type="EMBL" id="OGY25427.1"/>
    </source>
</evidence>
<reference evidence="8 9" key="1">
    <citation type="journal article" date="2016" name="Nat. Commun.">
        <title>Thousands of microbial genomes shed light on interconnected biogeochemical processes in an aquifer system.</title>
        <authorList>
            <person name="Anantharaman K."/>
            <person name="Brown C.T."/>
            <person name="Hug L.A."/>
            <person name="Sharon I."/>
            <person name="Castelle C.J."/>
            <person name="Probst A.J."/>
            <person name="Thomas B.C."/>
            <person name="Singh A."/>
            <person name="Wilkins M.J."/>
            <person name="Karaoz U."/>
            <person name="Brodie E.L."/>
            <person name="Williams K.H."/>
            <person name="Hubbard S.S."/>
            <person name="Banfield J.F."/>
        </authorList>
    </citation>
    <scope>NUCLEOTIDE SEQUENCE [LARGE SCALE GENOMIC DNA]</scope>
</reference>
<comment type="catalytic activity">
    <reaction evidence="1">
        <text>ATP + protein L-histidine = ADP + protein N-phospho-L-histidine.</text>
        <dbReference type="EC" id="2.7.13.3"/>
    </reaction>
</comment>
<dbReference type="SUPFAM" id="SSF47384">
    <property type="entry name" value="Homodimeric domain of signal transducing histidine kinase"/>
    <property type="match status" value="1"/>
</dbReference>
<evidence type="ECO:0000256" key="2">
    <source>
        <dbReference type="ARBA" id="ARBA00012438"/>
    </source>
</evidence>
<dbReference type="Gene3D" id="1.10.287.130">
    <property type="match status" value="1"/>
</dbReference>
<protein>
    <recommendedName>
        <fullName evidence="2">histidine kinase</fullName>
        <ecNumber evidence="2">2.7.13.3</ecNumber>
    </recommendedName>
</protein>
<evidence type="ECO:0000259" key="7">
    <source>
        <dbReference type="PROSITE" id="PS50109"/>
    </source>
</evidence>
<organism evidence="8 9">
    <name type="scientific">Candidatus Woykebacteria bacterium RBG_16_39_9b</name>
    <dbReference type="NCBI Taxonomy" id="1802595"/>
    <lineage>
        <taxon>Bacteria</taxon>
        <taxon>Candidatus Woykeibacteriota</taxon>
    </lineage>
</organism>
<evidence type="ECO:0000256" key="5">
    <source>
        <dbReference type="ARBA" id="ARBA00022777"/>
    </source>
</evidence>
<dbReference type="GO" id="GO:0000155">
    <property type="term" value="F:phosphorelay sensor kinase activity"/>
    <property type="evidence" value="ECO:0007669"/>
    <property type="project" value="InterPro"/>
</dbReference>
<name>A0A1G1WDR3_9BACT</name>
<gene>
    <name evidence="8" type="ORF">A2134_01355</name>
</gene>
<dbReference type="PROSITE" id="PS50109">
    <property type="entry name" value="HIS_KIN"/>
    <property type="match status" value="1"/>
</dbReference>
<dbReference type="InterPro" id="IPR003594">
    <property type="entry name" value="HATPase_dom"/>
</dbReference>
<dbReference type="InterPro" id="IPR050736">
    <property type="entry name" value="Sensor_HK_Regulatory"/>
</dbReference>
<dbReference type="SUPFAM" id="SSF55874">
    <property type="entry name" value="ATPase domain of HSP90 chaperone/DNA topoisomerase II/histidine kinase"/>
    <property type="match status" value="1"/>
</dbReference>
<keyword evidence="6" id="KW-0902">Two-component regulatory system</keyword>
<accession>A0A1G1WDR3</accession>
<evidence type="ECO:0000256" key="6">
    <source>
        <dbReference type="ARBA" id="ARBA00023012"/>
    </source>
</evidence>
<dbReference type="STRING" id="1802595.A2134_01355"/>
<comment type="caution">
    <text evidence="8">The sequence shown here is derived from an EMBL/GenBank/DDBJ whole genome shotgun (WGS) entry which is preliminary data.</text>
</comment>
<dbReference type="InterPro" id="IPR005467">
    <property type="entry name" value="His_kinase_dom"/>
</dbReference>
<dbReference type="SMART" id="SM00388">
    <property type="entry name" value="HisKA"/>
    <property type="match status" value="1"/>
</dbReference>
<proteinExistence type="predicted"/>
<dbReference type="InterPro" id="IPR003661">
    <property type="entry name" value="HisK_dim/P_dom"/>
</dbReference>
<dbReference type="FunFam" id="3.30.565.10:FF:000006">
    <property type="entry name" value="Sensor histidine kinase WalK"/>
    <property type="match status" value="1"/>
</dbReference>
<dbReference type="CDD" id="cd00075">
    <property type="entry name" value="HATPase"/>
    <property type="match status" value="1"/>
</dbReference>
<dbReference type="InterPro" id="IPR036097">
    <property type="entry name" value="HisK_dim/P_sf"/>
</dbReference>
<keyword evidence="5" id="KW-0418">Kinase</keyword>
<dbReference type="Proteomes" id="UP000178162">
    <property type="component" value="Unassembled WGS sequence"/>
</dbReference>
<dbReference type="EC" id="2.7.13.3" evidence="2"/>
<dbReference type="InterPro" id="IPR036890">
    <property type="entry name" value="HATPase_C_sf"/>
</dbReference>
<dbReference type="PRINTS" id="PR00344">
    <property type="entry name" value="BCTRLSENSOR"/>
</dbReference>
<keyword evidence="3" id="KW-0597">Phosphoprotein</keyword>